<evidence type="ECO:0000313" key="2">
    <source>
        <dbReference type="EMBL" id="CAB3989438.1"/>
    </source>
</evidence>
<dbReference type="CDD" id="cd21451">
    <property type="entry name" value="DLC-like_TCTEX1D"/>
    <property type="match status" value="1"/>
</dbReference>
<reference evidence="2" key="1">
    <citation type="submission" date="2020-04" db="EMBL/GenBank/DDBJ databases">
        <authorList>
            <person name="Alioto T."/>
            <person name="Alioto T."/>
            <person name="Gomez Garrido J."/>
        </authorList>
    </citation>
    <scope>NUCLEOTIDE SEQUENCE</scope>
    <source>
        <strain evidence="2">A484AB</strain>
    </source>
</reference>
<dbReference type="EMBL" id="CACRXK020001489">
    <property type="protein sequence ID" value="CAB3989438.1"/>
    <property type="molecule type" value="Genomic_DNA"/>
</dbReference>
<dbReference type="AlphaFoldDB" id="A0A7D9HSB7"/>
<accession>A0A7D9HSB7</accession>
<sequence>MNRSQNSQQSQLSSSKPSLIGMIRARKLAIKIKRRAQFLVADKRRRENCGKAILIHHDIPQSSSNKALSLNDERFLTSSDGRLLVSSRQYLTHSSREIESKKRPVREYKTTPDHVFPVMAIESKIGEILESRLEGMKYSPVYGKEISKRLAEEIKKEVQTSYDLKRYKLICVVNIGEMKPSSLGSARFGSRCLWNTTFDNFASSFYQNSQVFAVATLYAVYYE</sequence>
<evidence type="ECO:0000256" key="1">
    <source>
        <dbReference type="ARBA" id="ARBA00005361"/>
    </source>
</evidence>
<name>A0A7D9HSB7_PARCT</name>
<organism evidence="2 3">
    <name type="scientific">Paramuricea clavata</name>
    <name type="common">Red gorgonian</name>
    <name type="synonym">Violescent sea-whip</name>
    <dbReference type="NCBI Taxonomy" id="317549"/>
    <lineage>
        <taxon>Eukaryota</taxon>
        <taxon>Metazoa</taxon>
        <taxon>Cnidaria</taxon>
        <taxon>Anthozoa</taxon>
        <taxon>Octocorallia</taxon>
        <taxon>Malacalcyonacea</taxon>
        <taxon>Plexauridae</taxon>
        <taxon>Paramuricea</taxon>
    </lineage>
</organism>
<dbReference type="Gene3D" id="3.30.1140.40">
    <property type="entry name" value="Tctex-1"/>
    <property type="match status" value="1"/>
</dbReference>
<dbReference type="Pfam" id="PF03645">
    <property type="entry name" value="Tctex-1"/>
    <property type="match status" value="1"/>
</dbReference>
<evidence type="ECO:0000313" key="3">
    <source>
        <dbReference type="Proteomes" id="UP001152795"/>
    </source>
</evidence>
<proteinExistence type="inferred from homology"/>
<dbReference type="GO" id="GO:0005868">
    <property type="term" value="C:cytoplasmic dynein complex"/>
    <property type="evidence" value="ECO:0007669"/>
    <property type="project" value="TreeGrafter"/>
</dbReference>
<protein>
    <submittedName>
        <fullName evidence="2">Uncharacterized protein</fullName>
    </submittedName>
</protein>
<keyword evidence="3" id="KW-1185">Reference proteome</keyword>
<dbReference type="GO" id="GO:0045505">
    <property type="term" value="F:dynein intermediate chain binding"/>
    <property type="evidence" value="ECO:0007669"/>
    <property type="project" value="TreeGrafter"/>
</dbReference>
<comment type="similarity">
    <text evidence="1">Belongs to the dynein light chain Tctex-type family.</text>
</comment>
<dbReference type="InterPro" id="IPR038586">
    <property type="entry name" value="Tctex-1-like_sf"/>
</dbReference>
<gene>
    <name evidence="2" type="ORF">PACLA_8A047737</name>
</gene>
<comment type="caution">
    <text evidence="2">The sequence shown here is derived from an EMBL/GenBank/DDBJ whole genome shotgun (WGS) entry which is preliminary data.</text>
</comment>
<dbReference type="PANTHER" id="PTHR21255">
    <property type="entry name" value="T-COMPLEX-ASSOCIATED-TESTIS-EXPRESSED 1/ DYNEIN LIGHT CHAIN"/>
    <property type="match status" value="1"/>
</dbReference>
<dbReference type="GO" id="GO:0005737">
    <property type="term" value="C:cytoplasm"/>
    <property type="evidence" value="ECO:0007669"/>
    <property type="project" value="TreeGrafter"/>
</dbReference>
<dbReference type="PANTHER" id="PTHR21255:SF65">
    <property type="entry name" value="TCTEX1 DOMAIN-CONTAINING PROTEIN 2"/>
    <property type="match status" value="1"/>
</dbReference>
<dbReference type="OrthoDB" id="10260741at2759"/>
<dbReference type="GO" id="GO:0007018">
    <property type="term" value="P:microtubule-based movement"/>
    <property type="evidence" value="ECO:0007669"/>
    <property type="project" value="TreeGrafter"/>
</dbReference>
<dbReference type="InterPro" id="IPR005334">
    <property type="entry name" value="Tctex-1-like"/>
</dbReference>
<dbReference type="Proteomes" id="UP001152795">
    <property type="component" value="Unassembled WGS sequence"/>
</dbReference>